<feature type="compositionally biased region" description="Basic residues" evidence="1">
    <location>
        <begin position="31"/>
        <end position="43"/>
    </location>
</feature>
<evidence type="ECO:0000313" key="3">
    <source>
        <dbReference type="Proteomes" id="UP000280834"/>
    </source>
</evidence>
<dbReference type="WBParaSite" id="BTMF_0000551201-mRNA-1">
    <property type="protein sequence ID" value="BTMF_0000551201-mRNA-1"/>
    <property type="gene ID" value="BTMF_0000551201"/>
</dbReference>
<gene>
    <name evidence="2" type="ORF">BTMF_LOCUS4800</name>
</gene>
<evidence type="ECO:0000313" key="4">
    <source>
        <dbReference type="WBParaSite" id="BTMF_0000551201-mRNA-1"/>
    </source>
</evidence>
<protein>
    <submittedName>
        <fullName evidence="2 4">Uncharacterized protein</fullName>
    </submittedName>
</protein>
<reference evidence="2 3" key="2">
    <citation type="submission" date="2018-11" db="EMBL/GenBank/DDBJ databases">
        <authorList>
            <consortium name="Pathogen Informatics"/>
        </authorList>
    </citation>
    <scope>NUCLEOTIDE SEQUENCE [LARGE SCALE GENOMIC DNA]</scope>
</reference>
<sequence>MHRPCTIRQLTPDEPSTSASCKYILKQEKQKSHKKKKERKKGK</sequence>
<keyword evidence="3" id="KW-1185">Reference proteome</keyword>
<proteinExistence type="predicted"/>
<dbReference type="EMBL" id="UZAG01004892">
    <property type="protein sequence ID" value="VDO17306.1"/>
    <property type="molecule type" value="Genomic_DNA"/>
</dbReference>
<accession>A0A0R3QGL2</accession>
<dbReference type="Proteomes" id="UP000280834">
    <property type="component" value="Unassembled WGS sequence"/>
</dbReference>
<organism evidence="4">
    <name type="scientific">Brugia timori</name>
    <dbReference type="NCBI Taxonomy" id="42155"/>
    <lineage>
        <taxon>Eukaryota</taxon>
        <taxon>Metazoa</taxon>
        <taxon>Ecdysozoa</taxon>
        <taxon>Nematoda</taxon>
        <taxon>Chromadorea</taxon>
        <taxon>Rhabditida</taxon>
        <taxon>Spirurina</taxon>
        <taxon>Spiruromorpha</taxon>
        <taxon>Filarioidea</taxon>
        <taxon>Onchocercidae</taxon>
        <taxon>Brugia</taxon>
    </lineage>
</organism>
<dbReference type="AlphaFoldDB" id="A0A0R3QGL2"/>
<evidence type="ECO:0000256" key="1">
    <source>
        <dbReference type="SAM" id="MobiDB-lite"/>
    </source>
</evidence>
<feature type="region of interest" description="Disordered" evidence="1">
    <location>
        <begin position="1"/>
        <end position="43"/>
    </location>
</feature>
<evidence type="ECO:0000313" key="2">
    <source>
        <dbReference type="EMBL" id="VDO17306.1"/>
    </source>
</evidence>
<reference evidence="4" key="1">
    <citation type="submission" date="2017-02" db="UniProtKB">
        <authorList>
            <consortium name="WormBaseParasite"/>
        </authorList>
    </citation>
    <scope>IDENTIFICATION</scope>
</reference>
<name>A0A0R3QGL2_9BILA</name>